<dbReference type="PANTHER" id="PTHR31589:SF221">
    <property type="entry name" value="LIGASE, PUTATIVE (DUF239)-RELATED"/>
    <property type="match status" value="1"/>
</dbReference>
<dbReference type="InterPro" id="IPR004314">
    <property type="entry name" value="Neprosin"/>
</dbReference>
<comment type="caution">
    <text evidence="2">The sequence shown here is derived from an EMBL/GenBank/DDBJ whole genome shotgun (WGS) entry which is preliminary data.</text>
</comment>
<name>A0A6A2WJ93_HIBSY</name>
<protein>
    <recommendedName>
        <fullName evidence="1">Neprosin PEP catalytic domain-containing protein</fullName>
    </recommendedName>
</protein>
<gene>
    <name evidence="2" type="ORF">F3Y22_tig00116962pilonHSYRG00618</name>
</gene>
<organism evidence="2 3">
    <name type="scientific">Hibiscus syriacus</name>
    <name type="common">Rose of Sharon</name>
    <dbReference type="NCBI Taxonomy" id="106335"/>
    <lineage>
        <taxon>Eukaryota</taxon>
        <taxon>Viridiplantae</taxon>
        <taxon>Streptophyta</taxon>
        <taxon>Embryophyta</taxon>
        <taxon>Tracheophyta</taxon>
        <taxon>Spermatophyta</taxon>
        <taxon>Magnoliopsida</taxon>
        <taxon>eudicotyledons</taxon>
        <taxon>Gunneridae</taxon>
        <taxon>Pentapetalae</taxon>
        <taxon>rosids</taxon>
        <taxon>malvids</taxon>
        <taxon>Malvales</taxon>
        <taxon>Malvaceae</taxon>
        <taxon>Malvoideae</taxon>
        <taxon>Hibiscus</taxon>
    </lineage>
</organism>
<proteinExistence type="predicted"/>
<dbReference type="InterPro" id="IPR053168">
    <property type="entry name" value="Glutamic_endopeptidase"/>
</dbReference>
<dbReference type="AlphaFoldDB" id="A0A6A2WJ93"/>
<feature type="domain" description="Neprosin PEP catalytic" evidence="1">
    <location>
        <begin position="196"/>
        <end position="224"/>
    </location>
</feature>
<sequence>MASVKLPTKSDDGGTSSIQSHGSLTKSLCELPCYVHVEGSSLSYGKTNEHKGAVKTIQSEDGDIIDCVDIYKNRLFIILYSRITPSRNGAKHWKHPLEGWHKYGECPEGTIPIVRSQQHKPGWKATFFPRGKQLEVNVGSDHECSANVWKPATFNNEISLAQIWVFSGNEMYDCGSWMASKQFEISIHTRYANISRLLPVFEDKHSGNWWLRVMEIDLGYWPGRHLYSKGSGHFPSEGLTKASFIRNIRYVDESGAIKDAENVVPYVKT</sequence>
<dbReference type="PANTHER" id="PTHR31589">
    <property type="entry name" value="PROTEIN, PUTATIVE (DUF239)-RELATED-RELATED"/>
    <property type="match status" value="1"/>
</dbReference>
<reference evidence="2" key="1">
    <citation type="submission" date="2019-09" db="EMBL/GenBank/DDBJ databases">
        <title>Draft genome information of white flower Hibiscus syriacus.</title>
        <authorList>
            <person name="Kim Y.-M."/>
        </authorList>
    </citation>
    <scope>NUCLEOTIDE SEQUENCE [LARGE SCALE GENOMIC DNA]</scope>
    <source>
        <strain evidence="2">YM2019G1</strain>
    </source>
</reference>
<dbReference type="Pfam" id="PF03080">
    <property type="entry name" value="Neprosin"/>
    <property type="match status" value="1"/>
</dbReference>
<accession>A0A6A2WJ93</accession>
<evidence type="ECO:0000313" key="2">
    <source>
        <dbReference type="EMBL" id="KAE8659542.1"/>
    </source>
</evidence>
<keyword evidence="3" id="KW-1185">Reference proteome</keyword>
<evidence type="ECO:0000259" key="1">
    <source>
        <dbReference type="Pfam" id="PF03080"/>
    </source>
</evidence>
<evidence type="ECO:0000313" key="3">
    <source>
        <dbReference type="Proteomes" id="UP000436088"/>
    </source>
</evidence>
<dbReference type="Proteomes" id="UP000436088">
    <property type="component" value="Unassembled WGS sequence"/>
</dbReference>
<dbReference type="EMBL" id="VEPZ02001737">
    <property type="protein sequence ID" value="KAE8659542.1"/>
    <property type="molecule type" value="Genomic_DNA"/>
</dbReference>